<proteinExistence type="predicted"/>
<accession>A0A3R7WKU9</accession>
<organism evidence="1 2">
    <name type="scientific">Aphanomyces astaci</name>
    <name type="common">Crayfish plague agent</name>
    <dbReference type="NCBI Taxonomy" id="112090"/>
    <lineage>
        <taxon>Eukaryota</taxon>
        <taxon>Sar</taxon>
        <taxon>Stramenopiles</taxon>
        <taxon>Oomycota</taxon>
        <taxon>Saprolegniomycetes</taxon>
        <taxon>Saprolegniales</taxon>
        <taxon>Verrucalvaceae</taxon>
        <taxon>Aphanomyces</taxon>
    </lineage>
</organism>
<comment type="caution">
    <text evidence="1">The sequence shown here is derived from an EMBL/GenBank/DDBJ whole genome shotgun (WGS) entry which is preliminary data.</text>
</comment>
<name>A0A3R7WKU9_APHAT</name>
<dbReference type="AlphaFoldDB" id="A0A3R7WKU9"/>
<reference evidence="1" key="1">
    <citation type="submission" date="2018-07" db="EMBL/GenBank/DDBJ databases">
        <title>Annotation of Aphanomyces astaci genome assembly.</title>
        <authorList>
            <person name="Studholme D.J."/>
        </authorList>
    </citation>
    <scope>NUCLEOTIDE SEQUENCE [LARGE SCALE GENOMIC DNA]</scope>
    <source>
        <strain evidence="1">Pc</strain>
    </source>
</reference>
<dbReference type="VEuPathDB" id="FungiDB:H257_07708"/>
<keyword evidence="2" id="KW-1185">Reference proteome</keyword>
<gene>
    <name evidence="1" type="ORF">B5M09_012584</name>
</gene>
<protein>
    <submittedName>
        <fullName evidence="1">Uncharacterized protein</fullName>
    </submittedName>
</protein>
<evidence type="ECO:0000313" key="2">
    <source>
        <dbReference type="Proteomes" id="UP000284702"/>
    </source>
</evidence>
<dbReference type="EMBL" id="MZMZ02006067">
    <property type="protein sequence ID" value="RQM10823.1"/>
    <property type="molecule type" value="Genomic_DNA"/>
</dbReference>
<evidence type="ECO:0000313" key="1">
    <source>
        <dbReference type="EMBL" id="RQM10823.1"/>
    </source>
</evidence>
<sequence length="151" mass="17504">MAKVQSHLVQLPSEADYTDDTWEWTVVRSSTLSTIRYWSLLQARDFHMKQLGAATYLLDEAIKSGRPNITWLAECARPLEHSLRHEPRQFWSDSLLKNLVKNLLVASLMYKDRATDRMLQVWREWIALPSARADPGYDAIADIVRKFTPTT</sequence>
<dbReference type="Proteomes" id="UP000284702">
    <property type="component" value="Unassembled WGS sequence"/>
</dbReference>